<feature type="domain" description="PASTA" evidence="7">
    <location>
        <begin position="587"/>
        <end position="647"/>
    </location>
</feature>
<keyword evidence="5" id="KW-0472">Membrane</keyword>
<protein>
    <recommendedName>
        <fullName evidence="4">serine-type D-Ala-D-Ala carboxypeptidase</fullName>
        <ecNumber evidence="4">3.4.16.4</ecNumber>
    </recommendedName>
</protein>
<dbReference type="EC" id="3.4.16.4" evidence="4"/>
<evidence type="ECO:0000256" key="1">
    <source>
        <dbReference type="ARBA" id="ARBA00004370"/>
    </source>
</evidence>
<dbReference type="SUPFAM" id="SSF54184">
    <property type="entry name" value="Penicillin-binding protein 2x (pbp-2x), c-terminal domain"/>
    <property type="match status" value="2"/>
</dbReference>
<evidence type="ECO:0000313" key="8">
    <source>
        <dbReference type="EMBL" id="MDQ0229035.1"/>
    </source>
</evidence>
<comment type="pathway">
    <text evidence="2">Cell wall biogenesis; peptidoglycan biosynthesis.</text>
</comment>
<reference evidence="8 9" key="1">
    <citation type="submission" date="2023-07" db="EMBL/GenBank/DDBJ databases">
        <title>Genomic Encyclopedia of Type Strains, Phase IV (KMG-IV): sequencing the most valuable type-strain genomes for metagenomic binning, comparative biology and taxonomic classification.</title>
        <authorList>
            <person name="Goeker M."/>
        </authorList>
    </citation>
    <scope>NUCLEOTIDE SEQUENCE [LARGE SCALE GENOMIC DNA]</scope>
    <source>
        <strain evidence="8 9">DSM 29005</strain>
    </source>
</reference>
<evidence type="ECO:0000259" key="7">
    <source>
        <dbReference type="PROSITE" id="PS51178"/>
    </source>
</evidence>
<dbReference type="Gene3D" id="3.40.710.10">
    <property type="entry name" value="DD-peptidase/beta-lactamase superfamily"/>
    <property type="match status" value="1"/>
</dbReference>
<gene>
    <name evidence="8" type="ORF">J2S19_000285</name>
</gene>
<dbReference type="CDD" id="cd06575">
    <property type="entry name" value="PASTA_Pbp2x-like_2"/>
    <property type="match status" value="1"/>
</dbReference>
<comment type="caution">
    <text evidence="8">The sequence shown here is derived from an EMBL/GenBank/DDBJ whole genome shotgun (WGS) entry which is preliminary data.</text>
</comment>
<dbReference type="InterPro" id="IPR036138">
    <property type="entry name" value="PBP_dimer_sf"/>
</dbReference>
<dbReference type="InterPro" id="IPR001460">
    <property type="entry name" value="PCN-bd_Tpept"/>
</dbReference>
<evidence type="ECO:0000256" key="4">
    <source>
        <dbReference type="ARBA" id="ARBA00012448"/>
    </source>
</evidence>
<dbReference type="InterPro" id="IPR012338">
    <property type="entry name" value="Beta-lactam/transpept-like"/>
</dbReference>
<dbReference type="InterPro" id="IPR050515">
    <property type="entry name" value="Beta-lactam/transpept"/>
</dbReference>
<dbReference type="InterPro" id="IPR005311">
    <property type="entry name" value="PBP_dimer"/>
</dbReference>
<dbReference type="PANTHER" id="PTHR30627:SF26">
    <property type="entry name" value="PENICILLIN-BINDING PROTEIN 2B"/>
    <property type="match status" value="1"/>
</dbReference>
<dbReference type="RefSeq" id="WP_307336067.1">
    <property type="nucleotide sequence ID" value="NZ_JAUSUD010000001.1"/>
</dbReference>
<dbReference type="Pfam" id="PF03793">
    <property type="entry name" value="PASTA"/>
    <property type="match status" value="2"/>
</dbReference>
<evidence type="ECO:0000256" key="2">
    <source>
        <dbReference type="ARBA" id="ARBA00004752"/>
    </source>
</evidence>
<dbReference type="Pfam" id="PF03717">
    <property type="entry name" value="PBP_dimer"/>
    <property type="match status" value="1"/>
</dbReference>
<dbReference type="Proteomes" id="UP001234495">
    <property type="component" value="Unassembled WGS sequence"/>
</dbReference>
<dbReference type="PANTHER" id="PTHR30627">
    <property type="entry name" value="PEPTIDOGLYCAN D,D-TRANSPEPTIDASE"/>
    <property type="match status" value="1"/>
</dbReference>
<dbReference type="SUPFAM" id="SSF56519">
    <property type="entry name" value="Penicillin binding protein dimerisation domain"/>
    <property type="match status" value="1"/>
</dbReference>
<keyword evidence="9" id="KW-1185">Reference proteome</keyword>
<comment type="similarity">
    <text evidence="3">Belongs to the transpeptidase family.</text>
</comment>
<dbReference type="Pfam" id="PF00905">
    <property type="entry name" value="Transpeptidase"/>
    <property type="match status" value="1"/>
</dbReference>
<evidence type="ECO:0000313" key="9">
    <source>
        <dbReference type="Proteomes" id="UP001234495"/>
    </source>
</evidence>
<dbReference type="Gene3D" id="3.90.1310.10">
    <property type="entry name" value="Penicillin-binding protein 2a (Domain 2)"/>
    <property type="match status" value="1"/>
</dbReference>
<organism evidence="8 9">
    <name type="scientific">Metabacillus malikii</name>
    <dbReference type="NCBI Taxonomy" id="1504265"/>
    <lineage>
        <taxon>Bacteria</taxon>
        <taxon>Bacillati</taxon>
        <taxon>Bacillota</taxon>
        <taxon>Bacilli</taxon>
        <taxon>Bacillales</taxon>
        <taxon>Bacillaceae</taxon>
        <taxon>Metabacillus</taxon>
    </lineage>
</organism>
<dbReference type="PROSITE" id="PS51178">
    <property type="entry name" value="PASTA"/>
    <property type="match status" value="1"/>
</dbReference>
<evidence type="ECO:0000256" key="3">
    <source>
        <dbReference type="ARBA" id="ARBA00007171"/>
    </source>
</evidence>
<dbReference type="SMART" id="SM00740">
    <property type="entry name" value="PASTA"/>
    <property type="match status" value="2"/>
</dbReference>
<accession>A0ABT9ZAI9</accession>
<dbReference type="PROSITE" id="PS51257">
    <property type="entry name" value="PROKAR_LIPOPROTEIN"/>
    <property type="match status" value="1"/>
</dbReference>
<name>A0ABT9ZAI9_9BACI</name>
<dbReference type="EMBL" id="JAUSUD010000001">
    <property type="protein sequence ID" value="MDQ0229035.1"/>
    <property type="molecule type" value="Genomic_DNA"/>
</dbReference>
<dbReference type="SUPFAM" id="SSF56601">
    <property type="entry name" value="beta-lactamase/transpeptidase-like"/>
    <property type="match status" value="1"/>
</dbReference>
<dbReference type="InterPro" id="IPR005543">
    <property type="entry name" value="PASTA_dom"/>
</dbReference>
<sequence length="702" mass="76537">MKPVKSSNMKRGASILSLLFLGCFLIVLARFIYIMATGHIHGVNLLEGQEKVVTASETIKSTRGEIRTREGKKLAVQSQVYSIVAILSKKNDNHVKDISHTAEKLSGVLNADTSKIEALLTKDKNAYQVELGKIGKNITITQMQKISKLKLPGIVLIPEMKRTYPLGDFASHIVGLTNFEGEGIAGIEKQYSPQLTGEDGFIKQKVDGFINSGLSLPSDATTSKPPKNGNHIITTIDRNIQTVLEDAMNQVINNYQPEKIIAIVMDPKTGEIVALSNRPSLYPNKENEVNYLNYAISYPFEPGSTMKIFTLAAAINEGVYNGNEQFKSGSITISGETIHDHNDHGWGMITYDKGVQLSSNVAFTIIAKDKLGFDKYYDYLHDFGFTSTTGIDLSGEKKGTLLKAYEIEKATTSFGQGSTISPIQLVTAASAIANDGKMMRPYVIKQVMNDEEEVLKEKVPEVTGTPISKEAALETRNLLATVVNDGTGKKFQLAEYEVAGKTGTAQIPDGNGRYQTGRNNYIFSFLGMAPVQDPKLIVYVAVEKPQLAADEVGANPVSEIVNPVMEYGLKKLDATADKGTKKVTKIDVASVSLENYENKPVTDAVEELKKTGLEPIVLGNGKKIIETSPAKGEQVLNGTNILLKTDGAMIMPDLKNWSLREINQFSRFTGLEVQREGNGFVTSQSIKPGAKVGDGVLKVKLE</sequence>
<evidence type="ECO:0000256" key="5">
    <source>
        <dbReference type="ARBA" id="ARBA00023136"/>
    </source>
</evidence>
<dbReference type="CDD" id="cd06576">
    <property type="entry name" value="PASTA_Pbp2x-like_1"/>
    <property type="match status" value="1"/>
</dbReference>
<comment type="subcellular location">
    <subcellularLocation>
        <location evidence="1">Membrane</location>
    </subcellularLocation>
</comment>
<evidence type="ECO:0000256" key="6">
    <source>
        <dbReference type="ARBA" id="ARBA00034000"/>
    </source>
</evidence>
<proteinExistence type="inferred from homology"/>
<comment type="catalytic activity">
    <reaction evidence="6">
        <text>Preferential cleavage: (Ac)2-L-Lys-D-Ala-|-D-Ala. Also transpeptidation of peptidyl-alanyl moieties that are N-acyl substituents of D-alanine.</text>
        <dbReference type="EC" id="3.4.16.4"/>
    </reaction>
</comment>